<feature type="transmembrane region" description="Helical" evidence="1">
    <location>
        <begin position="96"/>
        <end position="118"/>
    </location>
</feature>
<reference evidence="3" key="1">
    <citation type="submission" date="2021-03" db="EMBL/GenBank/DDBJ databases">
        <title>Assistant Professor.</title>
        <authorList>
            <person name="Huq M.A."/>
        </authorList>
    </citation>
    <scope>NUCLEOTIDE SEQUENCE [LARGE SCALE GENOMIC DNA]</scope>
    <source>
        <strain evidence="3">MAH-28</strain>
    </source>
</reference>
<keyword evidence="1" id="KW-1133">Transmembrane helix</keyword>
<feature type="transmembrane region" description="Helical" evidence="1">
    <location>
        <begin position="188"/>
        <end position="213"/>
    </location>
</feature>
<keyword evidence="1" id="KW-0472">Membrane</keyword>
<evidence type="ECO:0000313" key="2">
    <source>
        <dbReference type="EMBL" id="MBO9152191.1"/>
    </source>
</evidence>
<dbReference type="InterPro" id="IPR052384">
    <property type="entry name" value="TMTC_O-mannosyltransferase"/>
</dbReference>
<keyword evidence="3" id="KW-1185">Reference proteome</keyword>
<dbReference type="PANTHER" id="PTHR44216:SF3">
    <property type="entry name" value="PROTEIN O-MANNOSYL-TRANSFERASE TMTC2"/>
    <property type="match status" value="1"/>
</dbReference>
<accession>A0ABS3YC07</accession>
<feature type="transmembrane region" description="Helical" evidence="1">
    <location>
        <begin position="268"/>
        <end position="290"/>
    </location>
</feature>
<feature type="transmembrane region" description="Helical" evidence="1">
    <location>
        <begin position="158"/>
        <end position="176"/>
    </location>
</feature>
<feature type="transmembrane region" description="Helical" evidence="1">
    <location>
        <begin position="392"/>
        <end position="416"/>
    </location>
</feature>
<comment type="caution">
    <text evidence="2">The sequence shown here is derived from an EMBL/GenBank/DDBJ whole genome shotgun (WGS) entry which is preliminary data.</text>
</comment>
<feature type="transmembrane region" description="Helical" evidence="1">
    <location>
        <begin position="12"/>
        <end position="31"/>
    </location>
</feature>
<gene>
    <name evidence="2" type="ORF">J7I43_08215</name>
</gene>
<protein>
    <recommendedName>
        <fullName evidence="4">Glycosyltransferase RgtA/B/C/D-like domain-containing protein</fullName>
    </recommendedName>
</protein>
<evidence type="ECO:0008006" key="4">
    <source>
        <dbReference type="Google" id="ProtNLM"/>
    </source>
</evidence>
<dbReference type="EMBL" id="JAGHKP010000002">
    <property type="protein sequence ID" value="MBO9152191.1"/>
    <property type="molecule type" value="Genomic_DNA"/>
</dbReference>
<feature type="transmembrane region" description="Helical" evidence="1">
    <location>
        <begin position="361"/>
        <end position="380"/>
    </location>
</feature>
<dbReference type="RefSeq" id="WP_209145154.1">
    <property type="nucleotide sequence ID" value="NZ_JAGHKP010000002.1"/>
</dbReference>
<proteinExistence type="predicted"/>
<feature type="transmembrane region" description="Helical" evidence="1">
    <location>
        <begin position="130"/>
        <end position="146"/>
    </location>
</feature>
<name>A0ABS3YC07_9BACT</name>
<evidence type="ECO:0000313" key="3">
    <source>
        <dbReference type="Proteomes" id="UP000679126"/>
    </source>
</evidence>
<feature type="transmembrane region" description="Helical" evidence="1">
    <location>
        <begin position="329"/>
        <end position="349"/>
    </location>
</feature>
<dbReference type="PANTHER" id="PTHR44216">
    <property type="entry name" value="PROTEIN O-MANNOSYL-TRANSFERASE TMTC2"/>
    <property type="match status" value="1"/>
</dbReference>
<sequence>MILTNSGEDKSGLPLLVACICSSLVLVTVAYGRLYEIGFVRADDRWMLLTNDLVPRLTLSYDYFRELFSTFNSIQYSPLNTLYYAVIYKVNGFDPYYFHLASFITHLVNSYLVFVLVVRLLRTFNYPNESFIGWSVAVFWMISPINTETVVWISASKITLSAFFTLLSLISFIDGVTKGKNWSLVLSVLYFIVSFFFKEQVVVIAPMLLAFWACYRRPKSWREIGLSWFFFFIAVFSIAALMGLVTLKANHADVKDLSIYPFSQRFFLSFYCLFFYVFNLFLPFGLHYNYKFPMAAGQPLPTLYYIFPMLFIIILWGGCHFLRRKHLQPLYIFCGVAFMIHLGICLQIVPMTRPAVMADRYMYVPSIFMLTAVFCYIINGMPIHFTYRRSKFLTVAITAYILFLTIYSNQLVYNWYKMNYK</sequence>
<feature type="transmembrane region" description="Helical" evidence="1">
    <location>
        <begin position="302"/>
        <end position="322"/>
    </location>
</feature>
<feature type="transmembrane region" description="Helical" evidence="1">
    <location>
        <begin position="225"/>
        <end position="247"/>
    </location>
</feature>
<keyword evidence="1" id="KW-0812">Transmembrane</keyword>
<organism evidence="2 3">
    <name type="scientific">Chitinophaga chungangae</name>
    <dbReference type="NCBI Taxonomy" id="2821488"/>
    <lineage>
        <taxon>Bacteria</taxon>
        <taxon>Pseudomonadati</taxon>
        <taxon>Bacteroidota</taxon>
        <taxon>Chitinophagia</taxon>
        <taxon>Chitinophagales</taxon>
        <taxon>Chitinophagaceae</taxon>
        <taxon>Chitinophaga</taxon>
    </lineage>
</organism>
<dbReference type="Proteomes" id="UP000679126">
    <property type="component" value="Unassembled WGS sequence"/>
</dbReference>
<evidence type="ECO:0000256" key="1">
    <source>
        <dbReference type="SAM" id="Phobius"/>
    </source>
</evidence>